<protein>
    <submittedName>
        <fullName evidence="2">Uncharacterized protein</fullName>
    </submittedName>
</protein>
<organism evidence="2 3">
    <name type="scientific">Streptomyces reniochalinae</name>
    <dbReference type="NCBI Taxonomy" id="2250578"/>
    <lineage>
        <taxon>Bacteria</taxon>
        <taxon>Bacillati</taxon>
        <taxon>Actinomycetota</taxon>
        <taxon>Actinomycetes</taxon>
        <taxon>Kitasatosporales</taxon>
        <taxon>Streptomycetaceae</taxon>
        <taxon>Streptomyces</taxon>
    </lineage>
</organism>
<evidence type="ECO:0000313" key="2">
    <source>
        <dbReference type="EMBL" id="RCG13258.1"/>
    </source>
</evidence>
<feature type="compositionally biased region" description="Basic and acidic residues" evidence="1">
    <location>
        <begin position="371"/>
        <end position="388"/>
    </location>
</feature>
<dbReference type="Proteomes" id="UP000253507">
    <property type="component" value="Unassembled WGS sequence"/>
</dbReference>
<comment type="caution">
    <text evidence="2">The sequence shown here is derived from an EMBL/GenBank/DDBJ whole genome shotgun (WGS) entry which is preliminary data.</text>
</comment>
<keyword evidence="3" id="KW-1185">Reference proteome</keyword>
<dbReference type="EMBL" id="QOIM01000058">
    <property type="protein sequence ID" value="RCG13258.1"/>
    <property type="molecule type" value="Genomic_DNA"/>
</dbReference>
<dbReference type="OrthoDB" id="3543532at2"/>
<reference evidence="2 3" key="1">
    <citation type="submission" date="2018-06" db="EMBL/GenBank/DDBJ databases">
        <title>Streptomyces reniochalinae sp. nov. and Streptomyces diacarnus sp. nov. from marine sponges.</title>
        <authorList>
            <person name="Li L."/>
        </authorList>
    </citation>
    <scope>NUCLEOTIDE SEQUENCE [LARGE SCALE GENOMIC DNA]</scope>
    <source>
        <strain evidence="2 3">LHW50302</strain>
    </source>
</reference>
<evidence type="ECO:0000256" key="1">
    <source>
        <dbReference type="SAM" id="MobiDB-lite"/>
    </source>
</evidence>
<gene>
    <name evidence="2" type="ORF">DQ392_33690</name>
</gene>
<accession>A0A367E5D3</accession>
<proteinExistence type="predicted"/>
<feature type="region of interest" description="Disordered" evidence="1">
    <location>
        <begin position="366"/>
        <end position="388"/>
    </location>
</feature>
<feature type="compositionally biased region" description="Basic and acidic residues" evidence="1">
    <location>
        <begin position="1"/>
        <end position="16"/>
    </location>
</feature>
<name>A0A367E5D3_9ACTN</name>
<feature type="region of interest" description="Disordered" evidence="1">
    <location>
        <begin position="1"/>
        <end position="22"/>
    </location>
</feature>
<evidence type="ECO:0000313" key="3">
    <source>
        <dbReference type="Proteomes" id="UP000253507"/>
    </source>
</evidence>
<dbReference type="RefSeq" id="WP_114019508.1">
    <property type="nucleotide sequence ID" value="NZ_QOIM01000058.1"/>
</dbReference>
<sequence length="388" mass="42686">MGNDLREAEDPGKGGDEDVWDLHGGFSGKNRGWFANDPMDSVLGIMSQQPDTATEFLDPGADKKNDMLHYLVKDRDWELVDKNEFHGKASVVVGTEDKDSRTGLGLVIEAASTGQEPGAHYELGTHNPAQARVMYHTIDELNGAQQAEQMPENLREPMARALRDYVPDLHEILGKNNNLYNTQEGAWQDDEGLTRMSVFKDDLVPVLRGIGDDPKALGLLYQAQQQYGQDQLSALPDNAGAATRVAIKDTAAALGAYDGVRADIIFDERFKKQTWANDFNTAATTVPGYALQFTGAYTPAADAANRLVGVFSYEVTKDRLAEATLEATKENAEQFTAGQREVDNMVAMWAQSNGHDQDSTFTKDLIGTGQTKHEEGRDGALRRLRPDY</sequence>
<dbReference type="AlphaFoldDB" id="A0A367E5D3"/>